<proteinExistence type="predicted"/>
<sequence>MVRAARGDVCCMQHAFGQLVAEGVPRIAMSGKGRVRSVHFRSGPVAALVARRRLMATNVRCSGERVMPVKLQRAPGTLESLIRVAHQAKLLPGPTTRNGIGIEGKKKKGETNTTQQHLHSNHYGLDALKYRSSCNSHIKSSILHSRVICPPMTSFVCVSTPCH</sequence>
<feature type="region of interest" description="Disordered" evidence="1">
    <location>
        <begin position="93"/>
        <end position="117"/>
    </location>
</feature>
<evidence type="ECO:0000256" key="1">
    <source>
        <dbReference type="SAM" id="MobiDB-lite"/>
    </source>
</evidence>
<reference evidence="2" key="1">
    <citation type="journal article" date="2020" name="Stud. Mycol.">
        <title>101 Dothideomycetes genomes: a test case for predicting lifestyles and emergence of pathogens.</title>
        <authorList>
            <person name="Haridas S."/>
            <person name="Albert R."/>
            <person name="Binder M."/>
            <person name="Bloem J."/>
            <person name="Labutti K."/>
            <person name="Salamov A."/>
            <person name="Andreopoulos B."/>
            <person name="Baker S."/>
            <person name="Barry K."/>
            <person name="Bills G."/>
            <person name="Bluhm B."/>
            <person name="Cannon C."/>
            <person name="Castanera R."/>
            <person name="Culley D."/>
            <person name="Daum C."/>
            <person name="Ezra D."/>
            <person name="Gonzalez J."/>
            <person name="Henrissat B."/>
            <person name="Kuo A."/>
            <person name="Liang C."/>
            <person name="Lipzen A."/>
            <person name="Lutzoni F."/>
            <person name="Magnuson J."/>
            <person name="Mondo S."/>
            <person name="Nolan M."/>
            <person name="Ohm R."/>
            <person name="Pangilinan J."/>
            <person name="Park H.-J."/>
            <person name="Ramirez L."/>
            <person name="Alfaro M."/>
            <person name="Sun H."/>
            <person name="Tritt A."/>
            <person name="Yoshinaga Y."/>
            <person name="Zwiers L.-H."/>
            <person name="Turgeon B."/>
            <person name="Goodwin S."/>
            <person name="Spatafora J."/>
            <person name="Crous P."/>
            <person name="Grigoriev I."/>
        </authorList>
    </citation>
    <scope>NUCLEOTIDE SEQUENCE</scope>
    <source>
        <strain evidence="2">CBS 279.74</strain>
    </source>
</reference>
<evidence type="ECO:0000313" key="3">
    <source>
        <dbReference type="Proteomes" id="UP000799428"/>
    </source>
</evidence>
<dbReference type="Proteomes" id="UP000799428">
    <property type="component" value="Unassembled WGS sequence"/>
</dbReference>
<name>A0A6G1KJD1_9PLEO</name>
<dbReference type="EMBL" id="MU005765">
    <property type="protein sequence ID" value="KAF2712944.1"/>
    <property type="molecule type" value="Genomic_DNA"/>
</dbReference>
<accession>A0A6G1KJD1</accession>
<keyword evidence="3" id="KW-1185">Reference proteome</keyword>
<protein>
    <submittedName>
        <fullName evidence="2">Uncharacterized protein</fullName>
    </submittedName>
</protein>
<evidence type="ECO:0000313" key="2">
    <source>
        <dbReference type="EMBL" id="KAF2712944.1"/>
    </source>
</evidence>
<organism evidence="2 3">
    <name type="scientific">Pleomassaria siparia CBS 279.74</name>
    <dbReference type="NCBI Taxonomy" id="1314801"/>
    <lineage>
        <taxon>Eukaryota</taxon>
        <taxon>Fungi</taxon>
        <taxon>Dikarya</taxon>
        <taxon>Ascomycota</taxon>
        <taxon>Pezizomycotina</taxon>
        <taxon>Dothideomycetes</taxon>
        <taxon>Pleosporomycetidae</taxon>
        <taxon>Pleosporales</taxon>
        <taxon>Pleomassariaceae</taxon>
        <taxon>Pleomassaria</taxon>
    </lineage>
</organism>
<gene>
    <name evidence="2" type="ORF">K504DRAFT_126062</name>
</gene>
<dbReference type="AlphaFoldDB" id="A0A6G1KJD1"/>